<dbReference type="SMART" id="SM00343">
    <property type="entry name" value="ZnF_C2HC"/>
    <property type="match status" value="2"/>
</dbReference>
<sequence>MMDISNCANSQKVKYAASSLINKAMTWWNTQIQARGRDAAVGMTWEDFKALLVEEFCPINKIKKLKLEFWNHSMVGANHAAYINRFHELAKLVPHLVTPNSKRIDRYIYGLVPQIHGMIRATQPITIQSAILKAEALTDEAVRCGTLPKPGEKRKDVIESSKQGGSWYDNKRAKVGKGFAAAGSIKNEYTGPYLKCAKCNYHHVGGPCRVCFNCQRPGHIARDCQAVGRQAAPVNAVNMGNNQRVCYEYDSRDHFRNTCPRLNRALGQEGNRLTIEGNQNQRNYRNQARGRAFNVNANDALQDPNVVTGTFSLNDHYATVLFDSRADF</sequence>
<comment type="caution">
    <text evidence="3">The sequence shown here is derived from an EMBL/GenBank/DDBJ whole genome shotgun (WGS) entry which is preliminary data.</text>
</comment>
<evidence type="ECO:0000313" key="3">
    <source>
        <dbReference type="EMBL" id="GJS96387.1"/>
    </source>
</evidence>
<dbReference type="GO" id="GO:0003964">
    <property type="term" value="F:RNA-directed DNA polymerase activity"/>
    <property type="evidence" value="ECO:0007669"/>
    <property type="project" value="UniProtKB-KW"/>
</dbReference>
<accession>A0ABQ5A5F3</accession>
<dbReference type="PANTHER" id="PTHR34482">
    <property type="entry name" value="DNA DAMAGE-INDUCIBLE PROTEIN 1-LIKE"/>
    <property type="match status" value="1"/>
</dbReference>
<dbReference type="InterPro" id="IPR001878">
    <property type="entry name" value="Znf_CCHC"/>
</dbReference>
<keyword evidence="1" id="KW-0863">Zinc-finger</keyword>
<keyword evidence="1" id="KW-0479">Metal-binding</keyword>
<gene>
    <name evidence="3" type="ORF">Tco_0803355</name>
</gene>
<keyword evidence="4" id="KW-1185">Reference proteome</keyword>
<dbReference type="PROSITE" id="PS50158">
    <property type="entry name" value="ZF_CCHC"/>
    <property type="match status" value="1"/>
</dbReference>
<dbReference type="Proteomes" id="UP001151760">
    <property type="component" value="Unassembled WGS sequence"/>
</dbReference>
<keyword evidence="3" id="KW-0548">Nucleotidyltransferase</keyword>
<dbReference type="EMBL" id="BQNB010011883">
    <property type="protein sequence ID" value="GJS96387.1"/>
    <property type="molecule type" value="Genomic_DNA"/>
</dbReference>
<keyword evidence="3" id="KW-0808">Transferase</keyword>
<proteinExistence type="predicted"/>
<dbReference type="Pfam" id="PF03732">
    <property type="entry name" value="Retrotrans_gag"/>
    <property type="match status" value="1"/>
</dbReference>
<dbReference type="InterPro" id="IPR005162">
    <property type="entry name" value="Retrotrans_gag_dom"/>
</dbReference>
<reference evidence="3" key="1">
    <citation type="journal article" date="2022" name="Int. J. Mol. Sci.">
        <title>Draft Genome of Tanacetum Coccineum: Genomic Comparison of Closely Related Tanacetum-Family Plants.</title>
        <authorList>
            <person name="Yamashiro T."/>
            <person name="Shiraishi A."/>
            <person name="Nakayama K."/>
            <person name="Satake H."/>
        </authorList>
    </citation>
    <scope>NUCLEOTIDE SEQUENCE</scope>
</reference>
<evidence type="ECO:0000259" key="2">
    <source>
        <dbReference type="PROSITE" id="PS50158"/>
    </source>
</evidence>
<evidence type="ECO:0000313" key="4">
    <source>
        <dbReference type="Proteomes" id="UP001151760"/>
    </source>
</evidence>
<keyword evidence="3" id="KW-0695">RNA-directed DNA polymerase</keyword>
<evidence type="ECO:0000256" key="1">
    <source>
        <dbReference type="PROSITE-ProRule" id="PRU00047"/>
    </source>
</evidence>
<name>A0ABQ5A5F3_9ASTR</name>
<organism evidence="3 4">
    <name type="scientific">Tanacetum coccineum</name>
    <dbReference type="NCBI Taxonomy" id="301880"/>
    <lineage>
        <taxon>Eukaryota</taxon>
        <taxon>Viridiplantae</taxon>
        <taxon>Streptophyta</taxon>
        <taxon>Embryophyta</taxon>
        <taxon>Tracheophyta</taxon>
        <taxon>Spermatophyta</taxon>
        <taxon>Magnoliopsida</taxon>
        <taxon>eudicotyledons</taxon>
        <taxon>Gunneridae</taxon>
        <taxon>Pentapetalae</taxon>
        <taxon>asterids</taxon>
        <taxon>campanulids</taxon>
        <taxon>Asterales</taxon>
        <taxon>Asteraceae</taxon>
        <taxon>Asteroideae</taxon>
        <taxon>Anthemideae</taxon>
        <taxon>Anthemidinae</taxon>
        <taxon>Tanacetum</taxon>
    </lineage>
</organism>
<feature type="domain" description="CCHC-type" evidence="2">
    <location>
        <begin position="211"/>
        <end position="224"/>
    </location>
</feature>
<dbReference type="Gene3D" id="4.10.60.10">
    <property type="entry name" value="Zinc finger, CCHC-type"/>
    <property type="match status" value="1"/>
</dbReference>
<dbReference type="PANTHER" id="PTHR34482:SF36">
    <property type="entry name" value="RETROTRANSPOSON GAG DOMAIN-CONTAINING PROTEIN"/>
    <property type="match status" value="1"/>
</dbReference>
<protein>
    <submittedName>
        <fullName evidence="3">Reverse transcriptase domain-containing protein</fullName>
    </submittedName>
</protein>
<keyword evidence="1" id="KW-0862">Zinc</keyword>
<dbReference type="Pfam" id="PF08284">
    <property type="entry name" value="RVP_2"/>
    <property type="match status" value="1"/>
</dbReference>
<reference evidence="3" key="2">
    <citation type="submission" date="2022-01" db="EMBL/GenBank/DDBJ databases">
        <authorList>
            <person name="Yamashiro T."/>
            <person name="Shiraishi A."/>
            <person name="Satake H."/>
            <person name="Nakayama K."/>
        </authorList>
    </citation>
    <scope>NUCLEOTIDE SEQUENCE</scope>
</reference>
<dbReference type="Pfam" id="PF00098">
    <property type="entry name" value="zf-CCHC"/>
    <property type="match status" value="1"/>
</dbReference>